<evidence type="ECO:0000313" key="1">
    <source>
        <dbReference type="EMBL" id="DAE30905.1"/>
    </source>
</evidence>
<protein>
    <submittedName>
        <fullName evidence="1">Uncharacterized protein</fullName>
    </submittedName>
</protein>
<sequence>MKVSFKPTIGATILASINKSDKSDNSTAYLSAEFYSTKSS</sequence>
<dbReference type="EMBL" id="BK059105">
    <property type="protein sequence ID" value="DAE30905.1"/>
    <property type="molecule type" value="Genomic_DNA"/>
</dbReference>
<accession>A0A8S5RIJ6</accession>
<proteinExistence type="predicted"/>
<name>A0A8S5RIJ6_9VIRU</name>
<organism evidence="1">
    <name type="scientific">virus sp. ctML55</name>
    <dbReference type="NCBI Taxonomy" id="2827627"/>
    <lineage>
        <taxon>Viruses</taxon>
    </lineage>
</organism>
<reference evidence="1" key="1">
    <citation type="journal article" date="2021" name="Proc. Natl. Acad. Sci. U.S.A.">
        <title>A Catalog of Tens of Thousands of Viruses from Human Metagenomes Reveals Hidden Associations with Chronic Diseases.</title>
        <authorList>
            <person name="Tisza M.J."/>
            <person name="Buck C.B."/>
        </authorList>
    </citation>
    <scope>NUCLEOTIDE SEQUENCE</scope>
    <source>
        <strain evidence="1">CtML55</strain>
    </source>
</reference>